<feature type="domain" description="Fringe-like glycosyltransferase" evidence="10">
    <location>
        <begin position="197"/>
        <end position="341"/>
    </location>
</feature>
<dbReference type="GeneID" id="36519739"/>
<evidence type="ECO:0000256" key="6">
    <source>
        <dbReference type="ARBA" id="ARBA00022989"/>
    </source>
</evidence>
<dbReference type="Pfam" id="PF02434">
    <property type="entry name" value="Fringe"/>
    <property type="match status" value="1"/>
</dbReference>
<evidence type="ECO:0000313" key="11">
    <source>
        <dbReference type="EMBL" id="PLB38200.1"/>
    </source>
</evidence>
<accession>A0A2I2FC44</accession>
<dbReference type="AlphaFoldDB" id="A0A2I2FC44"/>
<evidence type="ECO:0000256" key="8">
    <source>
        <dbReference type="ARBA" id="ARBA00037847"/>
    </source>
</evidence>
<dbReference type="Proteomes" id="UP000234585">
    <property type="component" value="Unassembled WGS sequence"/>
</dbReference>
<evidence type="ECO:0000256" key="7">
    <source>
        <dbReference type="ARBA" id="ARBA00023136"/>
    </source>
</evidence>
<evidence type="ECO:0000256" key="1">
    <source>
        <dbReference type="ARBA" id="ARBA00004606"/>
    </source>
</evidence>
<keyword evidence="5" id="KW-0735">Signal-anchor</keyword>
<dbReference type="InterPro" id="IPR003378">
    <property type="entry name" value="Fringe-like_glycosylTrfase"/>
</dbReference>
<keyword evidence="4 9" id="KW-0812">Transmembrane</keyword>
<dbReference type="OrthoDB" id="414175at2759"/>
<dbReference type="PANTHER" id="PTHR10811">
    <property type="entry name" value="FRINGE-RELATED"/>
    <property type="match status" value="1"/>
</dbReference>
<evidence type="ECO:0000256" key="3">
    <source>
        <dbReference type="ARBA" id="ARBA00022679"/>
    </source>
</evidence>
<keyword evidence="12" id="KW-1185">Reference proteome</keyword>
<evidence type="ECO:0000256" key="5">
    <source>
        <dbReference type="ARBA" id="ARBA00022968"/>
    </source>
</evidence>
<reference evidence="11 12" key="1">
    <citation type="submission" date="2017-12" db="EMBL/GenBank/DDBJ databases">
        <authorList>
            <consortium name="DOE Joint Genome Institute"/>
            <person name="Haridas S."/>
            <person name="Kjaerbolling I."/>
            <person name="Vesth T.C."/>
            <person name="Frisvad J.C."/>
            <person name="Nybo J.L."/>
            <person name="Theobald S."/>
            <person name="Kuo A."/>
            <person name="Bowyer P."/>
            <person name="Matsuda Y."/>
            <person name="Mondo S."/>
            <person name="Lyhne E.K."/>
            <person name="Kogle M.E."/>
            <person name="Clum A."/>
            <person name="Lipzen A."/>
            <person name="Salamov A."/>
            <person name="Ngan C.Y."/>
            <person name="Daum C."/>
            <person name="Chiniquy J."/>
            <person name="Barry K."/>
            <person name="LaButti K."/>
            <person name="Simmons B.A."/>
            <person name="Magnuson J.K."/>
            <person name="Mortensen U.H."/>
            <person name="Larsen T.O."/>
            <person name="Grigoriev I.V."/>
            <person name="Baker S.E."/>
            <person name="Andersen M.R."/>
            <person name="Nordberg H.P."/>
            <person name="Cantor M.N."/>
            <person name="Hua S.X."/>
        </authorList>
    </citation>
    <scope>NUCLEOTIDE SEQUENCE [LARGE SCALE GENOMIC DNA]</scope>
    <source>
        <strain evidence="11 12">CBS 102.13</strain>
    </source>
</reference>
<gene>
    <name evidence="11" type="ORF">BDW47DRAFT_105471</name>
</gene>
<keyword evidence="6 9" id="KW-1133">Transmembrane helix</keyword>
<dbReference type="Gene3D" id="3.90.550.50">
    <property type="match status" value="1"/>
</dbReference>
<organism evidence="11 12">
    <name type="scientific">Aspergillus candidus</name>
    <dbReference type="NCBI Taxonomy" id="41067"/>
    <lineage>
        <taxon>Eukaryota</taxon>
        <taxon>Fungi</taxon>
        <taxon>Dikarya</taxon>
        <taxon>Ascomycota</taxon>
        <taxon>Pezizomycotina</taxon>
        <taxon>Eurotiomycetes</taxon>
        <taxon>Eurotiomycetidae</taxon>
        <taxon>Eurotiales</taxon>
        <taxon>Aspergillaceae</taxon>
        <taxon>Aspergillus</taxon>
        <taxon>Aspergillus subgen. Circumdati</taxon>
    </lineage>
</organism>
<dbReference type="RefSeq" id="XP_024672212.1">
    <property type="nucleotide sequence ID" value="XM_024812579.1"/>
</dbReference>
<evidence type="ECO:0000256" key="9">
    <source>
        <dbReference type="SAM" id="Phobius"/>
    </source>
</evidence>
<dbReference type="GO" id="GO:0016020">
    <property type="term" value="C:membrane"/>
    <property type="evidence" value="ECO:0007669"/>
    <property type="project" value="UniProtKB-SubCell"/>
</dbReference>
<protein>
    <recommendedName>
        <fullName evidence="10">Fringe-like glycosyltransferase domain-containing protein</fullName>
    </recommendedName>
</protein>
<keyword evidence="3" id="KW-0808">Transferase</keyword>
<evidence type="ECO:0000259" key="10">
    <source>
        <dbReference type="Pfam" id="PF02434"/>
    </source>
</evidence>
<keyword evidence="7 9" id="KW-0472">Membrane</keyword>
<dbReference type="GO" id="GO:0012505">
    <property type="term" value="C:endomembrane system"/>
    <property type="evidence" value="ECO:0007669"/>
    <property type="project" value="UniProtKB-SubCell"/>
</dbReference>
<dbReference type="GO" id="GO:0016757">
    <property type="term" value="F:glycosyltransferase activity"/>
    <property type="evidence" value="ECO:0007669"/>
    <property type="project" value="UniProtKB-KW"/>
</dbReference>
<evidence type="ECO:0000313" key="12">
    <source>
        <dbReference type="Proteomes" id="UP000234585"/>
    </source>
</evidence>
<comment type="subcellular location">
    <subcellularLocation>
        <location evidence="8">Endomembrane system</location>
        <topology evidence="8">Single-pass membrane protein</topology>
    </subcellularLocation>
    <subcellularLocation>
        <location evidence="1">Membrane</location>
        <topology evidence="1">Single-pass type II membrane protein</topology>
    </subcellularLocation>
</comment>
<evidence type="ECO:0000256" key="4">
    <source>
        <dbReference type="ARBA" id="ARBA00022692"/>
    </source>
</evidence>
<evidence type="ECO:0000256" key="2">
    <source>
        <dbReference type="ARBA" id="ARBA00022676"/>
    </source>
</evidence>
<name>A0A2I2FC44_ASPCN</name>
<dbReference type="EMBL" id="KZ559137">
    <property type="protein sequence ID" value="PLB38200.1"/>
    <property type="molecule type" value="Genomic_DNA"/>
</dbReference>
<sequence>MWSKREPVGTTMGPPMVARKRLLRFLVAICLVSAFSFVLWPHVDQPSVTTTTISGNVTVTSDVQCDPDTDVLNRLNIRKLSQYVRRDVIAVPSAANDPLPIKHLLNYPLFEPSLPSVDAQGNPLEEPAQKDCKMDNPITVQVPRPPRNVDASHIDFGVATTLSRLNDSVEQFAHWAGYTRTRIFALIEPDDRAAEVQAKADLLGINLYITESDEEYQRRYFSLVAHLAQNVRSQTRWSCIIDDDTFFMSMSTLVKSLSEYDDTKNYYVGGLSESIPQIGVFGLMGFGGAGVFLSRPLLLELSDPDVFEACQNMDFTGDRRISICVYQNTETHLTINHGLHQLDVTGDVSGFFESGRQPPLSVHHWKSWFHTDMGKLSVVRDICGDSCLLRQWQFEDGWILTNGYSIIKYSLPVDPFEKTMELTWDGENGAVYESYLHEFGPMRPKDEQKYSYRLEDAVLEGNQVRQWYVHRDEANGDQVFELTWRAG</sequence>
<feature type="transmembrane region" description="Helical" evidence="9">
    <location>
        <begin position="21"/>
        <end position="40"/>
    </location>
</feature>
<keyword evidence="2" id="KW-0328">Glycosyltransferase</keyword>
<dbReference type="STRING" id="41067.A0A2I2FC44"/>
<proteinExistence type="predicted"/>